<dbReference type="STRING" id="13616.ENSMODP00000033326"/>
<reference evidence="4" key="2">
    <citation type="submission" date="2025-08" db="UniProtKB">
        <authorList>
            <consortium name="Ensembl"/>
        </authorList>
    </citation>
    <scope>IDENTIFICATION</scope>
</reference>
<dbReference type="Proteomes" id="UP000002280">
    <property type="component" value="Chromosome 6"/>
</dbReference>
<dbReference type="AlphaFoldDB" id="F6UJR0"/>
<keyword evidence="5" id="KW-1185">Reference proteome</keyword>
<keyword evidence="3" id="KW-0496">Mitochondrion</keyword>
<dbReference type="Pfam" id="PF08583">
    <property type="entry name" value="Cmc1"/>
    <property type="match status" value="1"/>
</dbReference>
<proteinExistence type="inferred from homology"/>
<comment type="similarity">
    <text evidence="1 3">Belongs to the CMC family.</text>
</comment>
<accession>F6UJR0</accession>
<reference evidence="4" key="3">
    <citation type="submission" date="2025-09" db="UniProtKB">
        <authorList>
            <consortium name="Ensembl"/>
        </authorList>
    </citation>
    <scope>IDENTIFICATION</scope>
</reference>
<evidence type="ECO:0000256" key="3">
    <source>
        <dbReference type="RuleBase" id="RU364104"/>
    </source>
</evidence>
<comment type="subcellular location">
    <subcellularLocation>
        <location evidence="3">Mitochondrion</location>
    </subcellularLocation>
</comment>
<dbReference type="InterPro" id="IPR013892">
    <property type="entry name" value="Cyt_c_biogenesis_Cmc1-like"/>
</dbReference>
<name>F6UJR0_MONDO</name>
<evidence type="ECO:0000256" key="1">
    <source>
        <dbReference type="ARBA" id="ARBA00007347"/>
    </source>
</evidence>
<evidence type="ECO:0000313" key="5">
    <source>
        <dbReference type="Proteomes" id="UP000002280"/>
    </source>
</evidence>
<evidence type="ECO:0000256" key="2">
    <source>
        <dbReference type="ARBA" id="ARBA00023157"/>
    </source>
</evidence>
<evidence type="ECO:0000313" key="4">
    <source>
        <dbReference type="Ensembl" id="ENSMODP00000033326.2"/>
    </source>
</evidence>
<dbReference type="HOGENOM" id="CLU_169286_2_0_1"/>
<sequence length="55" mass="6550">MHPDLSPHLHTEECNILINLLKECHKKHNVLKFFERYHGQLVLKKRVLTAGHHMN</sequence>
<dbReference type="Bgee" id="ENSMODG00000024142">
    <property type="expression patterns" value="Expressed in blood"/>
</dbReference>
<reference evidence="4 5" key="1">
    <citation type="journal article" date="2007" name="Nature">
        <title>Genome of the marsupial Monodelphis domestica reveals innovation in non-coding sequences.</title>
        <authorList>
            <person name="Mikkelsen T.S."/>
            <person name="Wakefield M.J."/>
            <person name="Aken B."/>
            <person name="Amemiya C.T."/>
            <person name="Chang J.L."/>
            <person name="Duke S."/>
            <person name="Garber M."/>
            <person name="Gentles A.J."/>
            <person name="Goodstadt L."/>
            <person name="Heger A."/>
            <person name="Jurka J."/>
            <person name="Kamal M."/>
            <person name="Mauceli E."/>
            <person name="Searle S.M."/>
            <person name="Sharpe T."/>
            <person name="Baker M.L."/>
            <person name="Batzer M.A."/>
            <person name="Benos P.V."/>
            <person name="Belov K."/>
            <person name="Clamp M."/>
            <person name="Cook A."/>
            <person name="Cuff J."/>
            <person name="Das R."/>
            <person name="Davidow L."/>
            <person name="Deakin J.E."/>
            <person name="Fazzari M.J."/>
            <person name="Glass J.L."/>
            <person name="Grabherr M."/>
            <person name="Greally J.M."/>
            <person name="Gu W."/>
            <person name="Hore T.A."/>
            <person name="Huttley G.A."/>
            <person name="Kleber M."/>
            <person name="Jirtle R.L."/>
            <person name="Koina E."/>
            <person name="Lee J.T."/>
            <person name="Mahony S."/>
            <person name="Marra M.A."/>
            <person name="Miller R.D."/>
            <person name="Nicholls R.D."/>
            <person name="Oda M."/>
            <person name="Papenfuss A.T."/>
            <person name="Parra Z.E."/>
            <person name="Pollock D.D."/>
            <person name="Ray D.A."/>
            <person name="Schein J.E."/>
            <person name="Speed T.P."/>
            <person name="Thompson K."/>
            <person name="VandeBerg J.L."/>
            <person name="Wade C.M."/>
            <person name="Walker J.A."/>
            <person name="Waters P.D."/>
            <person name="Webber C."/>
            <person name="Weidman J.R."/>
            <person name="Xie X."/>
            <person name="Zody M.C."/>
            <person name="Baldwin J."/>
            <person name="Abdouelleil A."/>
            <person name="Abdulkadir J."/>
            <person name="Abebe A."/>
            <person name="Abera B."/>
            <person name="Abreu J."/>
            <person name="Acer S.C."/>
            <person name="Aftuck L."/>
            <person name="Alexander A."/>
            <person name="An P."/>
            <person name="Anderson E."/>
            <person name="Anderson S."/>
            <person name="Arachi H."/>
            <person name="Azer M."/>
            <person name="Bachantsang P."/>
            <person name="Barry A."/>
            <person name="Bayul T."/>
            <person name="Berlin A."/>
            <person name="Bessette D."/>
            <person name="Bloom T."/>
            <person name="Bloom T."/>
            <person name="Boguslavskiy L."/>
            <person name="Bonnet C."/>
            <person name="Boukhgalter B."/>
            <person name="Bourzgui I."/>
            <person name="Brown A."/>
            <person name="Cahill P."/>
            <person name="Channer S."/>
            <person name="Cheshatsang Y."/>
            <person name="Chuda L."/>
            <person name="Citroen M."/>
            <person name="Collymore A."/>
            <person name="Cooke P."/>
            <person name="Costello M."/>
            <person name="D'Aco K."/>
            <person name="Daza R."/>
            <person name="De Haan G."/>
            <person name="DeGray S."/>
            <person name="DeMaso C."/>
            <person name="Dhargay N."/>
            <person name="Dooley K."/>
            <person name="Dooley E."/>
            <person name="Doricent M."/>
            <person name="Dorje P."/>
            <person name="Dorjee K."/>
            <person name="Dupes A."/>
            <person name="Elong R."/>
            <person name="Falk J."/>
            <person name="Farina A."/>
            <person name="Faro S."/>
            <person name="Ferguson D."/>
            <person name="Fisher S."/>
            <person name="Foley C.D."/>
            <person name="Franke A."/>
            <person name="Friedrich D."/>
            <person name="Gadbois L."/>
            <person name="Gearin G."/>
            <person name="Gearin C.R."/>
            <person name="Giannoukos G."/>
            <person name="Goode T."/>
            <person name="Graham J."/>
            <person name="Grandbois E."/>
            <person name="Grewal S."/>
            <person name="Gyaltsen K."/>
            <person name="Hafez N."/>
            <person name="Hagos B."/>
            <person name="Hall J."/>
            <person name="Henson C."/>
            <person name="Hollinger A."/>
            <person name="Honan T."/>
            <person name="Huard M.D."/>
            <person name="Hughes L."/>
            <person name="Hurhula B."/>
            <person name="Husby M.E."/>
            <person name="Kamat A."/>
            <person name="Kanga B."/>
            <person name="Kashin S."/>
            <person name="Khazanovich D."/>
            <person name="Kisner P."/>
            <person name="Lance K."/>
            <person name="Lara M."/>
            <person name="Lee W."/>
            <person name="Lennon N."/>
            <person name="Letendre F."/>
            <person name="LeVine R."/>
            <person name="Lipovsky A."/>
            <person name="Liu X."/>
            <person name="Liu J."/>
            <person name="Liu S."/>
            <person name="Lokyitsang T."/>
            <person name="Lokyitsang Y."/>
            <person name="Lubonja R."/>
            <person name="Lui A."/>
            <person name="MacDonald P."/>
            <person name="Magnisalis V."/>
            <person name="Maru K."/>
            <person name="Matthews C."/>
            <person name="McCusker W."/>
            <person name="McDonough S."/>
            <person name="Mehta T."/>
            <person name="Meldrim J."/>
            <person name="Meneus L."/>
            <person name="Mihai O."/>
            <person name="Mihalev A."/>
            <person name="Mihova T."/>
            <person name="Mittelman R."/>
            <person name="Mlenga V."/>
            <person name="Montmayeur A."/>
            <person name="Mulrain L."/>
            <person name="Navidi A."/>
            <person name="Naylor J."/>
            <person name="Negash T."/>
            <person name="Nguyen T."/>
            <person name="Nguyen N."/>
            <person name="Nicol R."/>
            <person name="Norbu C."/>
            <person name="Norbu N."/>
            <person name="Novod N."/>
            <person name="O'Neill B."/>
            <person name="Osman S."/>
            <person name="Markiewicz E."/>
            <person name="Oyono O.L."/>
            <person name="Patti C."/>
            <person name="Phunkhang P."/>
            <person name="Pierre F."/>
            <person name="Priest M."/>
            <person name="Raghuraman S."/>
            <person name="Rege F."/>
            <person name="Reyes R."/>
            <person name="Rise C."/>
            <person name="Rogov P."/>
            <person name="Ross K."/>
            <person name="Ryan E."/>
            <person name="Settipalli S."/>
            <person name="Shea T."/>
            <person name="Sherpa N."/>
            <person name="Shi L."/>
            <person name="Shih D."/>
            <person name="Sparrow T."/>
            <person name="Spaulding J."/>
            <person name="Stalker J."/>
            <person name="Stange-Thomann N."/>
            <person name="Stavropoulos S."/>
            <person name="Stone C."/>
            <person name="Strader C."/>
            <person name="Tesfaye S."/>
            <person name="Thomson T."/>
            <person name="Thoulutsang Y."/>
            <person name="Thoulutsang D."/>
            <person name="Topham K."/>
            <person name="Topping I."/>
            <person name="Tsamla T."/>
            <person name="Vassiliev H."/>
            <person name="Vo A."/>
            <person name="Wangchuk T."/>
            <person name="Wangdi T."/>
            <person name="Weiand M."/>
            <person name="Wilkinson J."/>
            <person name="Wilson A."/>
            <person name="Yadav S."/>
            <person name="Young G."/>
            <person name="Yu Q."/>
            <person name="Zembek L."/>
            <person name="Zhong D."/>
            <person name="Zimmer A."/>
            <person name="Zwirko Z."/>
            <person name="Jaffe D.B."/>
            <person name="Alvarez P."/>
            <person name="Brockman W."/>
            <person name="Butler J."/>
            <person name="Chin C."/>
            <person name="Gnerre S."/>
            <person name="MacCallum I."/>
            <person name="Graves J.A."/>
            <person name="Ponting C.P."/>
            <person name="Breen M."/>
            <person name="Samollow P.B."/>
            <person name="Lander E.S."/>
            <person name="Lindblad-Toh K."/>
        </authorList>
    </citation>
    <scope>NUCLEOTIDE SEQUENCE [LARGE SCALE GENOMIC DNA]</scope>
</reference>
<dbReference type="InParanoid" id="F6UJR0"/>
<dbReference type="GeneTree" id="ENSGT01000000214745"/>
<organism evidence="4 5">
    <name type="scientific">Monodelphis domestica</name>
    <name type="common">Gray short-tailed opossum</name>
    <dbReference type="NCBI Taxonomy" id="13616"/>
    <lineage>
        <taxon>Eukaryota</taxon>
        <taxon>Metazoa</taxon>
        <taxon>Chordata</taxon>
        <taxon>Craniata</taxon>
        <taxon>Vertebrata</taxon>
        <taxon>Euteleostomi</taxon>
        <taxon>Mammalia</taxon>
        <taxon>Metatheria</taxon>
        <taxon>Didelphimorphia</taxon>
        <taxon>Didelphidae</taxon>
        <taxon>Monodelphis</taxon>
    </lineage>
</organism>
<dbReference type="GO" id="GO:0005739">
    <property type="term" value="C:mitochondrion"/>
    <property type="evidence" value="ECO:0000318"/>
    <property type="project" value="GO_Central"/>
</dbReference>
<dbReference type="Ensembl" id="ENSMODT00000034904.2">
    <property type="protein sequence ID" value="ENSMODP00000033326.2"/>
    <property type="gene ID" value="ENSMODG00000024142.2"/>
</dbReference>
<protein>
    <recommendedName>
        <fullName evidence="3">COX assembly mitochondrial protein</fullName>
    </recommendedName>
</protein>
<keyword evidence="2" id="KW-1015">Disulfide bond</keyword>